<dbReference type="Proteomes" id="UP000799302">
    <property type="component" value="Unassembled WGS sequence"/>
</dbReference>
<feature type="region of interest" description="Disordered" evidence="1">
    <location>
        <begin position="258"/>
        <end position="277"/>
    </location>
</feature>
<feature type="compositionally biased region" description="Basic residues" evidence="1">
    <location>
        <begin position="622"/>
        <end position="633"/>
    </location>
</feature>
<feature type="compositionally biased region" description="Low complexity" evidence="1">
    <location>
        <begin position="86"/>
        <end position="98"/>
    </location>
</feature>
<sequence length="716" mass="78248">MASGHNNNGHWRYRRNGGRGARNNTNNHGSFDQIGDNFSRNSNNSNHIGNVPDQTSVDRNPAFRAPSVPPAPQETNVNHRGRGPRNNNTGSNFNGANSYRRNDHVFRRTLNEANLSHRAPAQDPTSEAALGPVRPPLVTGHAPIGPPPTTRAGADLVDTMDSCVRNPHLGIWDSKYADKSKMPAEIAAKDREVKQQREKNQKRPEPVATMPSVMLGATNLLPAVSIAPPVQLDGQKHETSLETSVEKTTQALYEVGKSRWADDPDLPPIKTIQQLEAPPIATLSGVSSSPEETSVQGQAAPQEDQAAADPSHSTTTRVSSNVEQPSWADSLEMSSVGSTIEHQAAPGSSDDIMLQARVIAQDPWWTHLPALPATVTVKENRVQAPWWANLPKLDALVTIQKPQAVSSPAEDVAPRASAGIESSRWAQAPSTPAIMTTADHRNAQSGRPGMTATPNSASGTLSAMLTPHDRDTRQESRPHDISATAIISAEPLALRNQSGQRTRFNHNEQAQSIHGGHQARPNLGQQARPTHQGQQSSPFHHGQQARPTRRGQQASRTHQGQQAWPDHRGQHAFPTHRSQVSHTSHQGQQAFHIHQSRQAQPSHQGQQAFPTHQSQQSFTNHQGHRGRPAHHRNQAQQNRLGNQGQGRLNHLHRVECSTQEATAARPVPSEPFNTTSHRANRDVAIESVQNPQNSQPRQPSSDAQVYIPRHTRTKSL</sequence>
<feature type="compositionally biased region" description="Polar residues" evidence="1">
    <location>
        <begin position="523"/>
        <end position="538"/>
    </location>
</feature>
<dbReference type="AlphaFoldDB" id="A0A6A6UR68"/>
<feature type="compositionally biased region" description="Polar residues" evidence="1">
    <location>
        <begin position="311"/>
        <end position="324"/>
    </location>
</feature>
<reference evidence="2" key="1">
    <citation type="journal article" date="2020" name="Stud. Mycol.">
        <title>101 Dothideomycetes genomes: a test case for predicting lifestyles and emergence of pathogens.</title>
        <authorList>
            <person name="Haridas S."/>
            <person name="Albert R."/>
            <person name="Binder M."/>
            <person name="Bloem J."/>
            <person name="Labutti K."/>
            <person name="Salamov A."/>
            <person name="Andreopoulos B."/>
            <person name="Baker S."/>
            <person name="Barry K."/>
            <person name="Bills G."/>
            <person name="Bluhm B."/>
            <person name="Cannon C."/>
            <person name="Castanera R."/>
            <person name="Culley D."/>
            <person name="Daum C."/>
            <person name="Ezra D."/>
            <person name="Gonzalez J."/>
            <person name="Henrissat B."/>
            <person name="Kuo A."/>
            <person name="Liang C."/>
            <person name="Lipzen A."/>
            <person name="Lutzoni F."/>
            <person name="Magnuson J."/>
            <person name="Mondo S."/>
            <person name="Nolan M."/>
            <person name="Ohm R."/>
            <person name="Pangilinan J."/>
            <person name="Park H.-J."/>
            <person name="Ramirez L."/>
            <person name="Alfaro M."/>
            <person name="Sun H."/>
            <person name="Tritt A."/>
            <person name="Yoshinaga Y."/>
            <person name="Zwiers L.-H."/>
            <person name="Turgeon B."/>
            <person name="Goodwin S."/>
            <person name="Spatafora J."/>
            <person name="Crous P."/>
            <person name="Grigoriev I."/>
        </authorList>
    </citation>
    <scope>NUCLEOTIDE SEQUENCE</scope>
    <source>
        <strain evidence="2">CBS 115976</strain>
    </source>
</reference>
<gene>
    <name evidence="2" type="ORF">BT63DRAFT_467091</name>
</gene>
<feature type="compositionally biased region" description="Polar residues" evidence="1">
    <location>
        <begin position="284"/>
        <end position="295"/>
    </location>
</feature>
<feature type="compositionally biased region" description="Low complexity" evidence="1">
    <location>
        <begin position="296"/>
        <end position="310"/>
    </location>
</feature>
<protein>
    <submittedName>
        <fullName evidence="2">Uncharacterized protein</fullName>
    </submittedName>
</protein>
<organism evidence="2 3">
    <name type="scientific">Microthyrium microscopicum</name>
    <dbReference type="NCBI Taxonomy" id="703497"/>
    <lineage>
        <taxon>Eukaryota</taxon>
        <taxon>Fungi</taxon>
        <taxon>Dikarya</taxon>
        <taxon>Ascomycota</taxon>
        <taxon>Pezizomycotina</taxon>
        <taxon>Dothideomycetes</taxon>
        <taxon>Dothideomycetes incertae sedis</taxon>
        <taxon>Microthyriales</taxon>
        <taxon>Microthyriaceae</taxon>
        <taxon>Microthyrium</taxon>
    </lineage>
</organism>
<feature type="compositionally biased region" description="Low complexity" evidence="1">
    <location>
        <begin position="687"/>
        <end position="701"/>
    </location>
</feature>
<feature type="compositionally biased region" description="Polar residues" evidence="1">
    <location>
        <begin position="596"/>
        <end position="621"/>
    </location>
</feature>
<feature type="region of interest" description="Disordered" evidence="1">
    <location>
        <begin position="1"/>
        <end position="99"/>
    </location>
</feature>
<feature type="region of interest" description="Disordered" evidence="1">
    <location>
        <begin position="114"/>
        <end position="147"/>
    </location>
</feature>
<accession>A0A6A6UR68</accession>
<feature type="region of interest" description="Disordered" evidence="1">
    <location>
        <begin position="507"/>
        <end position="644"/>
    </location>
</feature>
<feature type="compositionally biased region" description="Polar residues" evidence="1">
    <location>
        <begin position="576"/>
        <end position="589"/>
    </location>
</feature>
<evidence type="ECO:0000256" key="1">
    <source>
        <dbReference type="SAM" id="MobiDB-lite"/>
    </source>
</evidence>
<feature type="compositionally biased region" description="Polar residues" evidence="1">
    <location>
        <begin position="36"/>
        <end position="58"/>
    </location>
</feature>
<feature type="region of interest" description="Disordered" evidence="1">
    <location>
        <begin position="441"/>
        <end position="464"/>
    </location>
</feature>
<evidence type="ECO:0000313" key="2">
    <source>
        <dbReference type="EMBL" id="KAF2673558.1"/>
    </source>
</evidence>
<dbReference type="EMBL" id="MU004231">
    <property type="protein sequence ID" value="KAF2673558.1"/>
    <property type="molecule type" value="Genomic_DNA"/>
</dbReference>
<feature type="compositionally biased region" description="Polar residues" evidence="1">
    <location>
        <begin position="452"/>
        <end position="463"/>
    </location>
</feature>
<feature type="region of interest" description="Disordered" evidence="1">
    <location>
        <begin position="282"/>
        <end position="325"/>
    </location>
</feature>
<name>A0A6A6UR68_9PEZI</name>
<evidence type="ECO:0000313" key="3">
    <source>
        <dbReference type="Proteomes" id="UP000799302"/>
    </source>
</evidence>
<feature type="compositionally biased region" description="Polar residues" evidence="1">
    <location>
        <begin position="550"/>
        <end position="562"/>
    </location>
</feature>
<proteinExistence type="predicted"/>
<feature type="compositionally biased region" description="Low complexity" evidence="1">
    <location>
        <begin position="634"/>
        <end position="644"/>
    </location>
</feature>
<keyword evidence="3" id="KW-1185">Reference proteome</keyword>
<feature type="region of interest" description="Disordered" evidence="1">
    <location>
        <begin position="658"/>
        <end position="716"/>
    </location>
</feature>